<evidence type="ECO:0000256" key="1">
    <source>
        <dbReference type="SAM" id="MobiDB-lite"/>
    </source>
</evidence>
<keyword evidence="2" id="KW-0732">Signal</keyword>
<evidence type="ECO:0000313" key="3">
    <source>
        <dbReference type="EMBL" id="KAK0516573.1"/>
    </source>
</evidence>
<sequence>MSMMRHTLFFLGLLSYALVVLAIPANVPLEELQANPSGTPTEPPGSVLATPAELPTYSPTAAVPTVALTSTFQWQIWKACPDADRAAIYTAWADSKQLSDALASWELNGAHQDAVDMYMGDQSNRTVTLPDIPYYYSYPERIAKRMLILNILLATIQKHQGLFEGKSSTGTANLWVYCNEDSFWFSGCTKGDDSPVAIIAYEQESNFFNNWYITFCPQFYNSSYEIPFQQKISELKEANPNSNEMESYYGPPGTQAAIFFHETMHMSQLVTAPQAVDKVYGPLGAYNLAKEKNIETSLYNADSWTISALAIWAQQTFSLASPPQPAEILNPSPPPPANEPSDEDVYPDVIYVDAAAVVPQGASAVPAGSPYFVDPTLWEIQNPAGGPPPPQSALSTIPAAPATSVPLPTSVLPTAVPSSASAPPPAYATGNCSFHLVETQDCLSDATNLYAIVTLKDNNKSIIGQTPTNETNPLGEPINTSDSYNFNSDLPNPIVITGEHENDYVQFTYGGLSWTSRTMTGPATCSNGGWDPRDGPICGLRFGDQNAVNRIDCSFPC</sequence>
<protein>
    <submittedName>
        <fullName evidence="3">Uncharacterized protein</fullName>
    </submittedName>
</protein>
<keyword evidence="4" id="KW-1185">Reference proteome</keyword>
<evidence type="ECO:0000313" key="4">
    <source>
        <dbReference type="Proteomes" id="UP001166286"/>
    </source>
</evidence>
<feature type="chain" id="PRO_5041224751" evidence="2">
    <location>
        <begin position="23"/>
        <end position="557"/>
    </location>
</feature>
<organism evidence="3 4">
    <name type="scientific">Cladonia borealis</name>
    <dbReference type="NCBI Taxonomy" id="184061"/>
    <lineage>
        <taxon>Eukaryota</taxon>
        <taxon>Fungi</taxon>
        <taxon>Dikarya</taxon>
        <taxon>Ascomycota</taxon>
        <taxon>Pezizomycotina</taxon>
        <taxon>Lecanoromycetes</taxon>
        <taxon>OSLEUM clade</taxon>
        <taxon>Lecanoromycetidae</taxon>
        <taxon>Lecanorales</taxon>
        <taxon>Lecanorineae</taxon>
        <taxon>Cladoniaceae</taxon>
        <taxon>Cladonia</taxon>
    </lineage>
</organism>
<accession>A0AA39R828</accession>
<dbReference type="Proteomes" id="UP001166286">
    <property type="component" value="Unassembled WGS sequence"/>
</dbReference>
<feature type="signal peptide" evidence="2">
    <location>
        <begin position="1"/>
        <end position="22"/>
    </location>
</feature>
<feature type="region of interest" description="Disordered" evidence="1">
    <location>
        <begin position="322"/>
        <end position="344"/>
    </location>
</feature>
<dbReference type="EMBL" id="JAFEKC020000002">
    <property type="protein sequence ID" value="KAK0516573.1"/>
    <property type="molecule type" value="Genomic_DNA"/>
</dbReference>
<dbReference type="AlphaFoldDB" id="A0AA39R828"/>
<reference evidence="3" key="1">
    <citation type="submission" date="2023-03" db="EMBL/GenBank/DDBJ databases">
        <title>Complete genome of Cladonia borealis.</title>
        <authorList>
            <person name="Park H."/>
        </authorList>
    </citation>
    <scope>NUCLEOTIDE SEQUENCE</scope>
    <source>
        <strain evidence="3">ANT050790</strain>
    </source>
</reference>
<dbReference type="GO" id="GO:0008237">
    <property type="term" value="F:metallopeptidase activity"/>
    <property type="evidence" value="ECO:0007669"/>
    <property type="project" value="InterPro"/>
</dbReference>
<name>A0AA39R828_9LECA</name>
<comment type="caution">
    <text evidence="3">The sequence shown here is derived from an EMBL/GenBank/DDBJ whole genome shotgun (WGS) entry which is preliminary data.</text>
</comment>
<gene>
    <name evidence="3" type="ORF">JMJ35_001176</name>
</gene>
<dbReference type="Gene3D" id="3.40.390.10">
    <property type="entry name" value="Collagenase (Catalytic Domain)"/>
    <property type="match status" value="1"/>
</dbReference>
<dbReference type="SUPFAM" id="SSF55486">
    <property type="entry name" value="Metalloproteases ('zincins'), catalytic domain"/>
    <property type="match status" value="1"/>
</dbReference>
<dbReference type="InterPro" id="IPR024079">
    <property type="entry name" value="MetalloPept_cat_dom_sf"/>
</dbReference>
<proteinExistence type="predicted"/>
<evidence type="ECO:0000256" key="2">
    <source>
        <dbReference type="SAM" id="SignalP"/>
    </source>
</evidence>